<comment type="caution">
    <text evidence="2">The sequence shown here is derived from an EMBL/GenBank/DDBJ whole genome shotgun (WGS) entry which is preliminary data.</text>
</comment>
<protein>
    <submittedName>
        <fullName evidence="2">Uncharacterized protein</fullName>
    </submittedName>
</protein>
<organism evidence="2 3">
    <name type="scientific">Riccia sorocarpa</name>
    <dbReference type="NCBI Taxonomy" id="122646"/>
    <lineage>
        <taxon>Eukaryota</taxon>
        <taxon>Viridiplantae</taxon>
        <taxon>Streptophyta</taxon>
        <taxon>Embryophyta</taxon>
        <taxon>Marchantiophyta</taxon>
        <taxon>Marchantiopsida</taxon>
        <taxon>Marchantiidae</taxon>
        <taxon>Marchantiales</taxon>
        <taxon>Ricciaceae</taxon>
        <taxon>Riccia</taxon>
    </lineage>
</organism>
<sequence length="203" mass="22733">MVPAFVCAKNFVALTGQASNSSYVTQGIVTALFRAVLFGEPSDFAPYIGKKLLSALRKYQDLKSVNARNNNKLPFDMMPVLLAIVHEVWPGAIVAEEVHPLKVPDSDTLAIFKADSSILGEYEEIGPHVQGEYLERFTQWREFERRKYGRIIHHHRKDPRVDGKGRHVVPMNNKCVPIVQEEGHEDEQRPSGQTTPGEGATTP</sequence>
<feature type="region of interest" description="Disordered" evidence="1">
    <location>
        <begin position="180"/>
        <end position="203"/>
    </location>
</feature>
<dbReference type="EMBL" id="JBJQOH010000006">
    <property type="protein sequence ID" value="KAL3685160.1"/>
    <property type="molecule type" value="Genomic_DNA"/>
</dbReference>
<reference evidence="2 3" key="1">
    <citation type="submission" date="2024-09" db="EMBL/GenBank/DDBJ databases">
        <title>Chromosome-scale assembly of Riccia sorocarpa.</title>
        <authorList>
            <person name="Paukszto L."/>
        </authorList>
    </citation>
    <scope>NUCLEOTIDE SEQUENCE [LARGE SCALE GENOMIC DNA]</scope>
    <source>
        <strain evidence="2">LP-2024</strain>
        <tissue evidence="2">Aerial parts of the thallus</tissue>
    </source>
</reference>
<accession>A0ABD3H477</accession>
<feature type="compositionally biased region" description="Polar residues" evidence="1">
    <location>
        <begin position="190"/>
        <end position="203"/>
    </location>
</feature>
<dbReference type="Proteomes" id="UP001633002">
    <property type="component" value="Unassembled WGS sequence"/>
</dbReference>
<dbReference type="AlphaFoldDB" id="A0ABD3H477"/>
<keyword evidence="3" id="KW-1185">Reference proteome</keyword>
<name>A0ABD3H477_9MARC</name>
<evidence type="ECO:0000313" key="3">
    <source>
        <dbReference type="Proteomes" id="UP001633002"/>
    </source>
</evidence>
<proteinExistence type="predicted"/>
<evidence type="ECO:0000256" key="1">
    <source>
        <dbReference type="SAM" id="MobiDB-lite"/>
    </source>
</evidence>
<evidence type="ECO:0000313" key="2">
    <source>
        <dbReference type="EMBL" id="KAL3685160.1"/>
    </source>
</evidence>
<gene>
    <name evidence="2" type="ORF">R1sor_003182</name>
</gene>